<dbReference type="HOGENOM" id="CLU_415133_0_0_1"/>
<reference evidence="2 3" key="1">
    <citation type="journal article" date="2014" name="BMC Genomics">
        <title>Comparative genome sequencing reveals chemotype-specific gene clusters in the toxigenic black mold Stachybotrys.</title>
        <authorList>
            <person name="Semeiks J."/>
            <person name="Borek D."/>
            <person name="Otwinowski Z."/>
            <person name="Grishin N.V."/>
        </authorList>
    </citation>
    <scope>NUCLEOTIDE SEQUENCE [LARGE SCALE GENOMIC DNA]</scope>
    <source>
        <strain evidence="3">CBS 109288 / IBT 7711</strain>
    </source>
</reference>
<feature type="compositionally biased region" description="Acidic residues" evidence="1">
    <location>
        <begin position="437"/>
        <end position="451"/>
    </location>
</feature>
<proteinExistence type="predicted"/>
<feature type="region of interest" description="Disordered" evidence="1">
    <location>
        <begin position="259"/>
        <end position="482"/>
    </location>
</feature>
<feature type="region of interest" description="Disordered" evidence="1">
    <location>
        <begin position="224"/>
        <end position="246"/>
    </location>
</feature>
<gene>
    <name evidence="2" type="ORF">S7711_10377</name>
</gene>
<feature type="compositionally biased region" description="Basic and acidic residues" evidence="1">
    <location>
        <begin position="405"/>
        <end position="427"/>
    </location>
</feature>
<dbReference type="AlphaFoldDB" id="A0A084ATV7"/>
<evidence type="ECO:0000256" key="1">
    <source>
        <dbReference type="SAM" id="MobiDB-lite"/>
    </source>
</evidence>
<dbReference type="Proteomes" id="UP000028045">
    <property type="component" value="Unassembled WGS sequence"/>
</dbReference>
<evidence type="ECO:0000313" key="3">
    <source>
        <dbReference type="Proteomes" id="UP000028045"/>
    </source>
</evidence>
<keyword evidence="3" id="KW-1185">Reference proteome</keyword>
<feature type="compositionally biased region" description="Basic and acidic residues" evidence="1">
    <location>
        <begin position="349"/>
        <end position="359"/>
    </location>
</feature>
<organism evidence="2 3">
    <name type="scientific">Stachybotrys chartarum (strain CBS 109288 / IBT 7711)</name>
    <name type="common">Toxic black mold</name>
    <name type="synonym">Stilbospora chartarum</name>
    <dbReference type="NCBI Taxonomy" id="1280523"/>
    <lineage>
        <taxon>Eukaryota</taxon>
        <taxon>Fungi</taxon>
        <taxon>Dikarya</taxon>
        <taxon>Ascomycota</taxon>
        <taxon>Pezizomycotina</taxon>
        <taxon>Sordariomycetes</taxon>
        <taxon>Hypocreomycetidae</taxon>
        <taxon>Hypocreales</taxon>
        <taxon>Stachybotryaceae</taxon>
        <taxon>Stachybotrys</taxon>
    </lineage>
</organism>
<evidence type="ECO:0000313" key="2">
    <source>
        <dbReference type="EMBL" id="KEY68736.1"/>
    </source>
</evidence>
<feature type="compositionally biased region" description="Basic and acidic residues" evidence="1">
    <location>
        <begin position="452"/>
        <end position="469"/>
    </location>
</feature>
<feature type="compositionally biased region" description="Basic and acidic residues" evidence="1">
    <location>
        <begin position="269"/>
        <end position="282"/>
    </location>
</feature>
<feature type="compositionally biased region" description="Acidic residues" evidence="1">
    <location>
        <begin position="230"/>
        <end position="246"/>
    </location>
</feature>
<feature type="compositionally biased region" description="Basic residues" evidence="1">
    <location>
        <begin position="7"/>
        <end position="18"/>
    </location>
</feature>
<protein>
    <submittedName>
        <fullName evidence="2">Uncharacterized protein</fullName>
    </submittedName>
</protein>
<name>A0A084ATV7_STACB</name>
<feature type="region of interest" description="Disordered" evidence="1">
    <location>
        <begin position="1"/>
        <end position="32"/>
    </location>
</feature>
<feature type="compositionally biased region" description="Polar residues" evidence="1">
    <location>
        <begin position="337"/>
        <end position="348"/>
    </location>
</feature>
<sequence>MADATGTRRRAHVRRSAPHKGDAASHDPNSQELSSMFRRFKVLAGDMTDTRELIQKDLLSRRAPETSTTHFARLVQGLVDSFRQGANAALNMAEGNISSCDCPNCGYKELCSVFHGSAVILLEQFDELANFVRVVAWRDSGSRRVDDSTQEREDIIEAAVYEVLAATETRERDRVVWHRPDIQQVEKLDSEGTKARWEMSRSRKMDEMEAQNRREIVLVNRNKVDKGTAEEEDFDEPYSMESEDEDVEELPTVLAQVEYESDALNPETPEARPARRRVDSDARWSLVPATGQPFGKSLADELVDSNEALGGSSDGSPEPSVRGGTPPPGARPITIFTKIQSRSQSPVSKESRHDGDNDGSKSPVPFDQDETGKGFEEFEGGGDVQGDTNDHDVEEGEIVQNSMTKHGEDAEQVEYVREDFDKDHEVDTGDGVQDEVNKDDEEAETSDDTQDSPDKYEECSGVQDEHEAEAAAEGSQQHAKGNTFHEPVRVRYGWWEDGPHPVTAQLAAWYYLFIYSTIVTVHMFRNFLGQSSVTRRCWQVCVQGTAVEEVDIWLAGFEVPRFPLHSFIIATRQVLLVVSMLTWAACWREREIWMASNAHTARHLRSWMAEEPAFFFAPGVDYRLAWWLPQPRKLVMLVIYTADMWLSLVKGLSKERIADYV</sequence>
<accession>A0A084ATV7</accession>
<dbReference type="EMBL" id="KL648566">
    <property type="protein sequence ID" value="KEY68736.1"/>
    <property type="molecule type" value="Genomic_DNA"/>
</dbReference>